<dbReference type="InterPro" id="IPR025971">
    <property type="entry name" value="LppP/LprE"/>
</dbReference>
<evidence type="ECO:0000313" key="7">
    <source>
        <dbReference type="EMBL" id="MCZ9293718.1"/>
    </source>
</evidence>
<feature type="region of interest" description="Disordered" evidence="6">
    <location>
        <begin position="33"/>
        <end position="87"/>
    </location>
</feature>
<dbReference type="Proteomes" id="UP001146468">
    <property type="component" value="Unassembled WGS sequence"/>
</dbReference>
<evidence type="ECO:0000256" key="2">
    <source>
        <dbReference type="ARBA" id="ARBA00022729"/>
    </source>
</evidence>
<accession>A0A9X3RLK7</accession>
<name>A0A9X3RLK7_9CORY</name>
<evidence type="ECO:0000256" key="5">
    <source>
        <dbReference type="ARBA" id="ARBA00023288"/>
    </source>
</evidence>
<sequence>MLKGKNDGKRVNRIFAGVALSGAVLLAGCSNGESSDLAEPSLKVTGSQADRAADDSAAESTVEVTTTQKEREKEGEKDCNTDPSAPEIHKATAEVNEKYPNKYGGWVFTGHTNYDSCGDLSYALVTQAKQGNAQFGTLILMFHKGEYIGIDSIAPQQAMEVTPNDGGSFTVLYKDWEALMESGAGNAEAPKYNSTVTYYWDGDKVAHEGRIPNTNL</sequence>
<feature type="compositionally biased region" description="Basic and acidic residues" evidence="6">
    <location>
        <begin position="68"/>
        <end position="80"/>
    </location>
</feature>
<evidence type="ECO:0000256" key="4">
    <source>
        <dbReference type="ARBA" id="ARBA00023139"/>
    </source>
</evidence>
<keyword evidence="2" id="KW-0732">Signal</keyword>
<dbReference type="Pfam" id="PF14041">
    <property type="entry name" value="Lipoprotein_21"/>
    <property type="match status" value="1"/>
</dbReference>
<dbReference type="AlphaFoldDB" id="A0A9X3RLK7"/>
<evidence type="ECO:0000256" key="3">
    <source>
        <dbReference type="ARBA" id="ARBA00023136"/>
    </source>
</evidence>
<protein>
    <submittedName>
        <fullName evidence="7">LppP/LprE family lipoprotein</fullName>
    </submittedName>
</protein>
<keyword evidence="5 7" id="KW-0449">Lipoprotein</keyword>
<evidence type="ECO:0000256" key="6">
    <source>
        <dbReference type="SAM" id="MobiDB-lite"/>
    </source>
</evidence>
<keyword evidence="8" id="KW-1185">Reference proteome</keyword>
<keyword evidence="3" id="KW-0472">Membrane</keyword>
<reference evidence="7" key="1">
    <citation type="submission" date="2022-02" db="EMBL/GenBank/DDBJ databases">
        <title>Corynebacterium sp. from urogenital microbiome.</title>
        <authorList>
            <person name="Cappelli E.A."/>
            <person name="Ribeiro T.G."/>
            <person name="Peixe L."/>
        </authorList>
    </citation>
    <scope>NUCLEOTIDE SEQUENCE</scope>
    <source>
        <strain evidence="7">C8Ua_172</strain>
    </source>
</reference>
<evidence type="ECO:0000256" key="1">
    <source>
        <dbReference type="ARBA" id="ARBA00022475"/>
    </source>
</evidence>
<dbReference type="EMBL" id="JAKMUS010000005">
    <property type="protein sequence ID" value="MCZ9293718.1"/>
    <property type="molecule type" value="Genomic_DNA"/>
</dbReference>
<organism evidence="7 8">
    <name type="scientific">Corynebacterium meitnerae</name>
    <dbReference type="NCBI Taxonomy" id="2913498"/>
    <lineage>
        <taxon>Bacteria</taxon>
        <taxon>Bacillati</taxon>
        <taxon>Actinomycetota</taxon>
        <taxon>Actinomycetes</taxon>
        <taxon>Mycobacteriales</taxon>
        <taxon>Corynebacteriaceae</taxon>
        <taxon>Corynebacterium</taxon>
    </lineage>
</organism>
<proteinExistence type="predicted"/>
<comment type="caution">
    <text evidence="7">The sequence shown here is derived from an EMBL/GenBank/DDBJ whole genome shotgun (WGS) entry which is preliminary data.</text>
</comment>
<evidence type="ECO:0000313" key="8">
    <source>
        <dbReference type="Proteomes" id="UP001146468"/>
    </source>
</evidence>
<keyword evidence="1" id="KW-1003">Cell membrane</keyword>
<gene>
    <name evidence="7" type="ORF">L8U60_04375</name>
</gene>
<keyword evidence="4" id="KW-0564">Palmitate</keyword>
<dbReference type="PROSITE" id="PS51257">
    <property type="entry name" value="PROKAR_LIPOPROTEIN"/>
    <property type="match status" value="1"/>
</dbReference>
<dbReference type="RefSeq" id="WP_269965161.1">
    <property type="nucleotide sequence ID" value="NZ_JAKMUS010000005.1"/>
</dbReference>